<dbReference type="InterPro" id="IPR049435">
    <property type="entry name" value="Cas_Cas6_C"/>
</dbReference>
<dbReference type="InterPro" id="IPR045747">
    <property type="entry name" value="CRISPR-assoc_prot_Cas6_N_sf"/>
</dbReference>
<feature type="domain" description="CRISPR associated protein Cas6 C-terminal" evidence="7">
    <location>
        <begin position="119"/>
        <end position="240"/>
    </location>
</feature>
<comment type="similarity">
    <text evidence="1 4">Belongs to the CRISPR-associated protein Cas6/Cse3/CasE family.</text>
</comment>
<evidence type="ECO:0000313" key="9">
    <source>
        <dbReference type="Proteomes" id="UP000028501"/>
    </source>
</evidence>
<evidence type="ECO:0000256" key="1">
    <source>
        <dbReference type="ARBA" id="ARBA00005937"/>
    </source>
</evidence>
<dbReference type="Gene3D" id="3.30.70.1900">
    <property type="match status" value="1"/>
</dbReference>
<dbReference type="GO" id="GO:0051607">
    <property type="term" value="P:defense response to virus"/>
    <property type="evidence" value="ECO:0007669"/>
    <property type="project" value="UniProtKB-KW"/>
</dbReference>
<dbReference type="PIRSF" id="PIRSF005054">
    <property type="entry name" value="PF1131"/>
    <property type="match status" value="1"/>
</dbReference>
<dbReference type="EMBL" id="CP006577">
    <property type="protein sequence ID" value="AIG96912.1"/>
    <property type="molecule type" value="Genomic_DNA"/>
</dbReference>
<gene>
    <name evidence="8" type="ORF">AFULGI_00000660</name>
</gene>
<dbReference type="Pfam" id="PF21350">
    <property type="entry name" value="Cas6_I-A"/>
    <property type="match status" value="1"/>
</dbReference>
<dbReference type="PANTHER" id="PTHR36984">
    <property type="entry name" value="CRISPR-ASSOCIATED ENDORIBONUCLEASE CAS6 1"/>
    <property type="match status" value="1"/>
</dbReference>
<evidence type="ECO:0000256" key="6">
    <source>
        <dbReference type="PIRSR" id="PIRSR005054-50"/>
    </source>
</evidence>
<dbReference type="PANTHER" id="PTHR36984:SF1">
    <property type="entry name" value="CRISPR-ASSOCIATED ENDORIBONUCLEASE CAS6 1"/>
    <property type="match status" value="1"/>
</dbReference>
<dbReference type="GO" id="GO:0003723">
    <property type="term" value="F:RNA binding"/>
    <property type="evidence" value="ECO:0007669"/>
    <property type="project" value="UniProtKB-KW"/>
</dbReference>
<dbReference type="RefSeq" id="WP_010877586.1">
    <property type="nucleotide sequence ID" value="NZ_CP006577.1"/>
</dbReference>
<feature type="active site" description="Proton donor" evidence="6">
    <location>
        <position position="44"/>
    </location>
</feature>
<evidence type="ECO:0000256" key="2">
    <source>
        <dbReference type="ARBA" id="ARBA00022884"/>
    </source>
</evidence>
<keyword evidence="2" id="KW-0694">RNA-binding</keyword>
<protein>
    <recommendedName>
        <fullName evidence="4">CRISPR-associated endoribonuclease</fullName>
    </recommendedName>
</protein>
<reference evidence="8 9" key="1">
    <citation type="submission" date="2013-07" db="EMBL/GenBank/DDBJ databases">
        <title>Genome of Archaeoglobus fulgidus.</title>
        <authorList>
            <person name="Fiebig A."/>
            <person name="Birkeland N.-K."/>
        </authorList>
    </citation>
    <scope>NUCLEOTIDE SEQUENCE [LARGE SCALE GENOMIC DNA]</scope>
    <source>
        <strain evidence="8 9">DSM 8774</strain>
    </source>
</reference>
<feature type="site" description="Transition state stabilizer" evidence="5">
    <location>
        <position position="50"/>
    </location>
</feature>
<dbReference type="NCBIfam" id="TIGR01877">
    <property type="entry name" value="cas_cas6"/>
    <property type="match status" value="1"/>
</dbReference>
<dbReference type="GO" id="GO:0016788">
    <property type="term" value="F:hydrolase activity, acting on ester bonds"/>
    <property type="evidence" value="ECO:0007669"/>
    <property type="project" value="InterPro"/>
</dbReference>
<sequence length="241" mass="27611">MRLKISLLSPADSFEIDLNHSYHLASAIYRAIERADPSLSIELHKPDVPKFFTFSKLFIPKRKFRIEGEKMVSDCEEAYFFFSTLRNEVAASLVEGLLSKPEIRICGVDFIVSEVSVLPEREVKGREKFVTLSPIYASTSVGENGRRRIFDLYPKDSKFYEVILQNLVKKYVLYYKSAPENLDFHMKPLNVKAKRIRLKDTFHRCVEMVFKAEGSPELLDVGYKAGFGSKNSMGFGMVKVV</sequence>
<evidence type="ECO:0000313" key="8">
    <source>
        <dbReference type="EMBL" id="AIG96912.1"/>
    </source>
</evidence>
<name>A0A075WBL3_ARCFL</name>
<evidence type="ECO:0000256" key="4">
    <source>
        <dbReference type="PIRNR" id="PIRNR005054"/>
    </source>
</evidence>
<comment type="function">
    <text evidence="4">CRISPR (clustered regularly interspaced short palindromic repeat), is an adaptive immune system that provides protection against mobile genetic elements (viruses, transposable elements and conjugative plasmids). CRISPR clusters contain sequences complementary to antecedent mobile elements and target invading nucleic acids. CRISPR clusters are transcribed and processed into CRISPR RNA (crRNA).</text>
</comment>
<organism evidence="8 9">
    <name type="scientific">Archaeoglobus fulgidus DSM 8774</name>
    <dbReference type="NCBI Taxonomy" id="1344584"/>
    <lineage>
        <taxon>Archaea</taxon>
        <taxon>Methanobacteriati</taxon>
        <taxon>Methanobacteriota</taxon>
        <taxon>Archaeoglobi</taxon>
        <taxon>Archaeoglobales</taxon>
        <taxon>Archaeoglobaceae</taxon>
        <taxon>Archaeoglobus</taxon>
    </lineage>
</organism>
<dbReference type="InterPro" id="IPR010156">
    <property type="entry name" value="CRISPR-assoc_prot_Cas6"/>
</dbReference>
<dbReference type="Pfam" id="PF01881">
    <property type="entry name" value="Cas_Cas6_C"/>
    <property type="match status" value="1"/>
</dbReference>
<dbReference type="Proteomes" id="UP000028501">
    <property type="component" value="Chromosome"/>
</dbReference>
<evidence type="ECO:0000259" key="7">
    <source>
        <dbReference type="Pfam" id="PF01881"/>
    </source>
</evidence>
<keyword evidence="3" id="KW-0051">Antiviral defense</keyword>
<dbReference type="CDD" id="cd09759">
    <property type="entry name" value="Cas6_I-A"/>
    <property type="match status" value="1"/>
</dbReference>
<dbReference type="HOGENOM" id="CLU_089858_1_1_2"/>
<feature type="active site" description="Proton acceptor" evidence="6">
    <location>
        <position position="29"/>
    </location>
</feature>
<accession>A0A075WBL3</accession>
<dbReference type="GeneID" id="24793624"/>
<proteinExistence type="inferred from homology"/>
<evidence type="ECO:0000256" key="3">
    <source>
        <dbReference type="ARBA" id="ARBA00023118"/>
    </source>
</evidence>
<dbReference type="AlphaFoldDB" id="A0A075WBL3"/>
<dbReference type="Gene3D" id="3.30.70.1890">
    <property type="match status" value="1"/>
</dbReference>
<evidence type="ECO:0000256" key="5">
    <source>
        <dbReference type="PIRSR" id="PIRSR005054-1"/>
    </source>
</evidence>
<dbReference type="KEGG" id="afg:AFULGI_00000660"/>